<dbReference type="PROSITE" id="PS50966">
    <property type="entry name" value="ZF_SWIM"/>
    <property type="match status" value="1"/>
</dbReference>
<keyword evidence="1" id="KW-0479">Metal-binding</keyword>
<sequence length="101" mass="11008">MPKNAAKAIQVVGQGQYVVPSATHPSSIYEVFADIELCMCPFGKQGTFCKHQALVQKKYRGLFPNASALSTDDQYQLGELALIEKCPPGYFSNPPRGGTQQ</sequence>
<evidence type="ECO:0000313" key="3">
    <source>
        <dbReference type="EMBL" id="KAH8039549.1"/>
    </source>
</evidence>
<keyword evidence="1" id="KW-0863">Zinc-finger</keyword>
<organism evidence="3 4">
    <name type="scientific">Rhipicephalus microplus</name>
    <name type="common">Cattle tick</name>
    <name type="synonym">Boophilus microplus</name>
    <dbReference type="NCBI Taxonomy" id="6941"/>
    <lineage>
        <taxon>Eukaryota</taxon>
        <taxon>Metazoa</taxon>
        <taxon>Ecdysozoa</taxon>
        <taxon>Arthropoda</taxon>
        <taxon>Chelicerata</taxon>
        <taxon>Arachnida</taxon>
        <taxon>Acari</taxon>
        <taxon>Parasitiformes</taxon>
        <taxon>Ixodida</taxon>
        <taxon>Ixodoidea</taxon>
        <taxon>Ixodidae</taxon>
        <taxon>Rhipicephalinae</taxon>
        <taxon>Rhipicephalus</taxon>
        <taxon>Boophilus</taxon>
    </lineage>
</organism>
<dbReference type="EMBL" id="JABSTU010000001">
    <property type="protein sequence ID" value="KAH8039549.1"/>
    <property type="molecule type" value="Genomic_DNA"/>
</dbReference>
<evidence type="ECO:0000313" key="4">
    <source>
        <dbReference type="Proteomes" id="UP000821866"/>
    </source>
</evidence>
<feature type="domain" description="SWIM-type" evidence="2">
    <location>
        <begin position="29"/>
        <end position="60"/>
    </location>
</feature>
<dbReference type="AlphaFoldDB" id="A0A9J6EZB4"/>
<gene>
    <name evidence="3" type="ORF">HPB51_007451</name>
</gene>
<keyword evidence="4" id="KW-1185">Reference proteome</keyword>
<name>A0A9J6EZB4_RHIMP</name>
<comment type="caution">
    <text evidence="3">The sequence shown here is derived from an EMBL/GenBank/DDBJ whole genome shotgun (WGS) entry which is preliminary data.</text>
</comment>
<reference evidence="3" key="2">
    <citation type="submission" date="2021-09" db="EMBL/GenBank/DDBJ databases">
        <authorList>
            <person name="Jia N."/>
            <person name="Wang J."/>
            <person name="Shi W."/>
            <person name="Du L."/>
            <person name="Sun Y."/>
            <person name="Zhan W."/>
            <person name="Jiang J."/>
            <person name="Wang Q."/>
            <person name="Zhang B."/>
            <person name="Ji P."/>
            <person name="Sakyi L.B."/>
            <person name="Cui X."/>
            <person name="Yuan T."/>
            <person name="Jiang B."/>
            <person name="Yang W."/>
            <person name="Lam T.T.-Y."/>
            <person name="Chang Q."/>
            <person name="Ding S."/>
            <person name="Wang X."/>
            <person name="Zhu J."/>
            <person name="Ruan X."/>
            <person name="Zhao L."/>
            <person name="Wei J."/>
            <person name="Que T."/>
            <person name="Du C."/>
            <person name="Cheng J."/>
            <person name="Dai P."/>
            <person name="Han X."/>
            <person name="Huang E."/>
            <person name="Gao Y."/>
            <person name="Liu J."/>
            <person name="Shao H."/>
            <person name="Ye R."/>
            <person name="Li L."/>
            <person name="Wei W."/>
            <person name="Wang X."/>
            <person name="Wang C."/>
            <person name="Huo Q."/>
            <person name="Li W."/>
            <person name="Guo W."/>
            <person name="Chen H."/>
            <person name="Chen S."/>
            <person name="Zhou L."/>
            <person name="Zhou L."/>
            <person name="Ni X."/>
            <person name="Tian J."/>
            <person name="Zhou Y."/>
            <person name="Sheng Y."/>
            <person name="Liu T."/>
            <person name="Pan Y."/>
            <person name="Xia L."/>
            <person name="Li J."/>
            <person name="Zhao F."/>
            <person name="Cao W."/>
        </authorList>
    </citation>
    <scope>NUCLEOTIDE SEQUENCE</scope>
    <source>
        <strain evidence="3">Rmic-2018</strain>
        <tissue evidence="3">Larvae</tissue>
    </source>
</reference>
<keyword evidence="1" id="KW-0862">Zinc</keyword>
<proteinExistence type="predicted"/>
<accession>A0A9J6EZB4</accession>
<dbReference type="InterPro" id="IPR007527">
    <property type="entry name" value="Znf_SWIM"/>
</dbReference>
<protein>
    <recommendedName>
        <fullName evidence="2">SWIM-type domain-containing protein</fullName>
    </recommendedName>
</protein>
<dbReference type="GO" id="GO:0008270">
    <property type="term" value="F:zinc ion binding"/>
    <property type="evidence" value="ECO:0007669"/>
    <property type="project" value="UniProtKB-KW"/>
</dbReference>
<dbReference type="Proteomes" id="UP000821866">
    <property type="component" value="Chromosome 1"/>
</dbReference>
<reference evidence="3" key="1">
    <citation type="journal article" date="2020" name="Cell">
        <title>Large-Scale Comparative Analyses of Tick Genomes Elucidate Their Genetic Diversity and Vector Capacities.</title>
        <authorList>
            <consortium name="Tick Genome and Microbiome Consortium (TIGMIC)"/>
            <person name="Jia N."/>
            <person name="Wang J."/>
            <person name="Shi W."/>
            <person name="Du L."/>
            <person name="Sun Y."/>
            <person name="Zhan W."/>
            <person name="Jiang J.F."/>
            <person name="Wang Q."/>
            <person name="Zhang B."/>
            <person name="Ji P."/>
            <person name="Bell-Sakyi L."/>
            <person name="Cui X.M."/>
            <person name="Yuan T.T."/>
            <person name="Jiang B.G."/>
            <person name="Yang W.F."/>
            <person name="Lam T.T."/>
            <person name="Chang Q.C."/>
            <person name="Ding S.J."/>
            <person name="Wang X.J."/>
            <person name="Zhu J.G."/>
            <person name="Ruan X.D."/>
            <person name="Zhao L."/>
            <person name="Wei J.T."/>
            <person name="Ye R.Z."/>
            <person name="Que T.C."/>
            <person name="Du C.H."/>
            <person name="Zhou Y.H."/>
            <person name="Cheng J.X."/>
            <person name="Dai P.F."/>
            <person name="Guo W.B."/>
            <person name="Han X.H."/>
            <person name="Huang E.J."/>
            <person name="Li L.F."/>
            <person name="Wei W."/>
            <person name="Gao Y.C."/>
            <person name="Liu J.Z."/>
            <person name="Shao H.Z."/>
            <person name="Wang X."/>
            <person name="Wang C.C."/>
            <person name="Yang T.C."/>
            <person name="Huo Q.B."/>
            <person name="Li W."/>
            <person name="Chen H.Y."/>
            <person name="Chen S.E."/>
            <person name="Zhou L.G."/>
            <person name="Ni X.B."/>
            <person name="Tian J.H."/>
            <person name="Sheng Y."/>
            <person name="Liu T."/>
            <person name="Pan Y.S."/>
            <person name="Xia L.Y."/>
            <person name="Li J."/>
            <person name="Zhao F."/>
            <person name="Cao W.C."/>
        </authorList>
    </citation>
    <scope>NUCLEOTIDE SEQUENCE</scope>
    <source>
        <strain evidence="3">Rmic-2018</strain>
    </source>
</reference>
<evidence type="ECO:0000256" key="1">
    <source>
        <dbReference type="PROSITE-ProRule" id="PRU00325"/>
    </source>
</evidence>
<evidence type="ECO:0000259" key="2">
    <source>
        <dbReference type="PROSITE" id="PS50966"/>
    </source>
</evidence>